<keyword evidence="15 29" id="KW-0547">Nucleotide-binding</keyword>
<dbReference type="SUPFAM" id="SSF51735">
    <property type="entry name" value="NAD(P)-binding Rossmann-fold domains"/>
    <property type="match status" value="1"/>
</dbReference>
<dbReference type="CDD" id="cd04243">
    <property type="entry name" value="AAK_AK-HSDH-like"/>
    <property type="match status" value="1"/>
</dbReference>
<dbReference type="InterPro" id="IPR005106">
    <property type="entry name" value="Asp/hSer_DH_NAD-bd"/>
</dbReference>
<keyword evidence="14" id="KW-0677">Repeat</keyword>
<keyword evidence="20" id="KW-0520">NAD</keyword>
<dbReference type="InterPro" id="IPR049638">
    <property type="entry name" value="AK-HD"/>
</dbReference>
<evidence type="ECO:0000256" key="21">
    <source>
        <dbReference type="ARBA" id="ARBA00023053"/>
    </source>
</evidence>
<dbReference type="Gene3D" id="3.40.1160.10">
    <property type="entry name" value="Acetylglutamate kinase-like"/>
    <property type="match status" value="1"/>
</dbReference>
<evidence type="ECO:0000256" key="18">
    <source>
        <dbReference type="ARBA" id="ARBA00022857"/>
    </source>
</evidence>
<comment type="catalytic activity">
    <reaction evidence="28">
        <text>L-homoserine + NAD(+) = L-aspartate 4-semialdehyde + NADH + H(+)</text>
        <dbReference type="Rhea" id="RHEA:15757"/>
        <dbReference type="ChEBI" id="CHEBI:15378"/>
        <dbReference type="ChEBI" id="CHEBI:57476"/>
        <dbReference type="ChEBI" id="CHEBI:57540"/>
        <dbReference type="ChEBI" id="CHEBI:57945"/>
        <dbReference type="ChEBI" id="CHEBI:537519"/>
        <dbReference type="EC" id="1.1.1.3"/>
    </reaction>
    <physiologicalReaction direction="right-to-left" evidence="28">
        <dbReference type="Rhea" id="RHEA:15759"/>
    </physiologicalReaction>
</comment>
<evidence type="ECO:0000256" key="4">
    <source>
        <dbReference type="ARBA" id="ARBA00005056"/>
    </source>
</evidence>
<comment type="catalytic activity">
    <reaction evidence="27">
        <text>L-homoserine + NADP(+) = L-aspartate 4-semialdehyde + NADPH + H(+)</text>
        <dbReference type="Rhea" id="RHEA:15761"/>
        <dbReference type="ChEBI" id="CHEBI:15378"/>
        <dbReference type="ChEBI" id="CHEBI:57476"/>
        <dbReference type="ChEBI" id="CHEBI:57783"/>
        <dbReference type="ChEBI" id="CHEBI:58349"/>
        <dbReference type="ChEBI" id="CHEBI:537519"/>
        <dbReference type="EC" id="1.1.1.3"/>
    </reaction>
    <physiologicalReaction direction="right-to-left" evidence="27">
        <dbReference type="Rhea" id="RHEA:15763"/>
    </physiologicalReaction>
</comment>
<evidence type="ECO:0000313" key="32">
    <source>
        <dbReference type="Proteomes" id="UP000219374"/>
    </source>
</evidence>
<dbReference type="InterPro" id="IPR036291">
    <property type="entry name" value="NAD(P)-bd_dom_sf"/>
</dbReference>
<keyword evidence="32" id="KW-1185">Reference proteome</keyword>
<evidence type="ECO:0000256" key="22">
    <source>
        <dbReference type="ARBA" id="ARBA00023154"/>
    </source>
</evidence>
<dbReference type="InterPro" id="IPR045865">
    <property type="entry name" value="ACT-like_dom_sf"/>
</dbReference>
<dbReference type="PANTHER" id="PTHR43070">
    <property type="match status" value="1"/>
</dbReference>
<dbReference type="GO" id="GO:0009090">
    <property type="term" value="P:homoserine biosynthetic process"/>
    <property type="evidence" value="ECO:0007669"/>
    <property type="project" value="UniProtKB-ARBA"/>
</dbReference>
<evidence type="ECO:0000256" key="11">
    <source>
        <dbReference type="ARBA" id="ARBA00022679"/>
    </source>
</evidence>
<evidence type="ECO:0000256" key="15">
    <source>
        <dbReference type="ARBA" id="ARBA00022741"/>
    </source>
</evidence>
<dbReference type="InterPro" id="IPR001342">
    <property type="entry name" value="HDH_cat"/>
</dbReference>
<evidence type="ECO:0000256" key="25">
    <source>
        <dbReference type="ARBA" id="ARBA00044938"/>
    </source>
</evidence>
<dbReference type="PIRSF" id="PIRSF000727">
    <property type="entry name" value="ThrA"/>
    <property type="match status" value="1"/>
</dbReference>
<keyword evidence="22" id="KW-0457">Lysine biosynthesis</keyword>
<keyword evidence="18 29" id="KW-0521">NADP</keyword>
<feature type="domain" description="ACT" evidence="30">
    <location>
        <begin position="330"/>
        <end position="402"/>
    </location>
</feature>
<evidence type="ECO:0000259" key="30">
    <source>
        <dbReference type="PROSITE" id="PS51671"/>
    </source>
</evidence>
<evidence type="ECO:0000256" key="26">
    <source>
        <dbReference type="ARBA" id="ARBA00048561"/>
    </source>
</evidence>
<dbReference type="GO" id="GO:0009088">
    <property type="term" value="P:threonine biosynthetic process"/>
    <property type="evidence" value="ECO:0007669"/>
    <property type="project" value="UniProtKB-UniRule"/>
</dbReference>
<evidence type="ECO:0000256" key="5">
    <source>
        <dbReference type="ARBA" id="ARBA00005062"/>
    </source>
</evidence>
<comment type="similarity">
    <text evidence="7 29">In the C-terminal section; belongs to the homoserine dehydrogenase family.</text>
</comment>
<evidence type="ECO:0000256" key="27">
    <source>
        <dbReference type="ARBA" id="ARBA00048841"/>
    </source>
</evidence>
<dbReference type="RefSeq" id="WP_097119971.1">
    <property type="nucleotide sequence ID" value="NZ_OCND01000001.1"/>
</dbReference>
<evidence type="ECO:0000256" key="29">
    <source>
        <dbReference type="PIRNR" id="PIRNR000727"/>
    </source>
</evidence>
<evidence type="ECO:0000256" key="19">
    <source>
        <dbReference type="ARBA" id="ARBA00023002"/>
    </source>
</evidence>
<comment type="pathway">
    <text evidence="6 29">Amino-acid biosynthesis; L-threonine biosynthesis; L-threonine from L-aspartate: step 1/5.</text>
</comment>
<proteinExistence type="inferred from homology"/>
<keyword evidence="16 29" id="KW-0418">Kinase</keyword>
<evidence type="ECO:0000256" key="14">
    <source>
        <dbReference type="ARBA" id="ARBA00022737"/>
    </source>
</evidence>
<keyword evidence="13" id="KW-0479">Metal-binding</keyword>
<dbReference type="Pfam" id="PF22468">
    <property type="entry name" value="ACT_9"/>
    <property type="match status" value="2"/>
</dbReference>
<dbReference type="PANTHER" id="PTHR43070:SF5">
    <property type="entry name" value="HOMOSERINE DEHYDROGENASE"/>
    <property type="match status" value="1"/>
</dbReference>
<comment type="catalytic activity">
    <reaction evidence="26">
        <text>L-aspartate + ATP = 4-phospho-L-aspartate + ADP</text>
        <dbReference type="Rhea" id="RHEA:23776"/>
        <dbReference type="ChEBI" id="CHEBI:29991"/>
        <dbReference type="ChEBI" id="CHEBI:30616"/>
        <dbReference type="ChEBI" id="CHEBI:57535"/>
        <dbReference type="ChEBI" id="CHEBI:456216"/>
        <dbReference type="EC" id="2.7.2.4"/>
    </reaction>
    <physiologicalReaction direction="left-to-right" evidence="26">
        <dbReference type="Rhea" id="RHEA:23777"/>
    </physiologicalReaction>
</comment>
<dbReference type="EC" id="1.1.1.3" evidence="29"/>
<evidence type="ECO:0000256" key="12">
    <source>
        <dbReference type="ARBA" id="ARBA00022697"/>
    </source>
</evidence>
<dbReference type="UniPathway" id="UPA00051">
    <property type="reaction ID" value="UER00462"/>
</dbReference>
<comment type="pathway">
    <text evidence="3 29">Amino-acid biosynthesis; L-methionine biosynthesis via de novo pathway; L-homoserine from L-aspartate: step 1/3.</text>
</comment>
<dbReference type="GO" id="GO:0004412">
    <property type="term" value="F:homoserine dehydrogenase activity"/>
    <property type="evidence" value="ECO:0007669"/>
    <property type="project" value="UniProtKB-UniRule"/>
</dbReference>
<dbReference type="InterPro" id="IPR002912">
    <property type="entry name" value="ACT_dom"/>
</dbReference>
<evidence type="ECO:0000256" key="10">
    <source>
        <dbReference type="ARBA" id="ARBA00022605"/>
    </source>
</evidence>
<dbReference type="Gene3D" id="3.30.360.10">
    <property type="entry name" value="Dihydrodipicolinate Reductase, domain 2"/>
    <property type="match status" value="1"/>
</dbReference>
<dbReference type="FunFam" id="3.30.360.10:FF:000006">
    <property type="entry name" value="Bifunctional aspartokinase/homoserine dehydrogenase"/>
    <property type="match status" value="1"/>
</dbReference>
<evidence type="ECO:0000256" key="17">
    <source>
        <dbReference type="ARBA" id="ARBA00022840"/>
    </source>
</evidence>
<evidence type="ECO:0000256" key="2">
    <source>
        <dbReference type="ARBA" id="ARBA00004766"/>
    </source>
</evidence>
<dbReference type="EC" id="2.7.2.4" evidence="29"/>
<keyword evidence="24" id="KW-0511">Multifunctional enzyme</keyword>
<dbReference type="NCBIfam" id="TIGR00657">
    <property type="entry name" value="asp_kinases"/>
    <property type="match status" value="1"/>
</dbReference>
<reference evidence="31 32" key="1">
    <citation type="submission" date="2017-09" db="EMBL/GenBank/DDBJ databases">
        <authorList>
            <person name="Ehlers B."/>
            <person name="Leendertz F.H."/>
        </authorList>
    </citation>
    <scope>NUCLEOTIDE SEQUENCE [LARGE SCALE GENOMIC DNA]</scope>
    <source>
        <strain evidence="31 32">CGMCC 1.10978</strain>
    </source>
</reference>
<dbReference type="CDD" id="cd04922">
    <property type="entry name" value="ACT_AKi-HSDH-ThrA_2"/>
    <property type="match status" value="1"/>
</dbReference>
<dbReference type="InterPro" id="IPR011147">
    <property type="entry name" value="Bifunc_Aspkin/hSer_DH"/>
</dbReference>
<keyword evidence="21" id="KW-0915">Sodium</keyword>
<dbReference type="UniPathway" id="UPA00034">
    <property type="reaction ID" value="UER00015"/>
</dbReference>
<protein>
    <recommendedName>
        <fullName evidence="29">Bifunctional aspartokinase/homoserine dehydrogenase</fullName>
    </recommendedName>
    <domain>
        <recommendedName>
            <fullName evidence="29">Aspartokinase</fullName>
            <ecNumber evidence="29">2.7.2.4</ecNumber>
        </recommendedName>
    </domain>
    <domain>
        <recommendedName>
            <fullName evidence="29">Homoserine dehydrogenase</fullName>
            <ecNumber evidence="29">1.1.1.3</ecNumber>
        </recommendedName>
    </domain>
</protein>
<dbReference type="PROSITE" id="PS51671">
    <property type="entry name" value="ACT"/>
    <property type="match status" value="2"/>
</dbReference>
<evidence type="ECO:0000256" key="20">
    <source>
        <dbReference type="ARBA" id="ARBA00023027"/>
    </source>
</evidence>
<keyword evidence="19 29" id="KW-0560">Oxidoreductase</keyword>
<dbReference type="SUPFAM" id="SSF55021">
    <property type="entry name" value="ACT-like"/>
    <property type="match status" value="2"/>
</dbReference>
<dbReference type="Pfam" id="PF00696">
    <property type="entry name" value="AA_kinase"/>
    <property type="match status" value="1"/>
</dbReference>
<comment type="pathway">
    <text evidence="5 29">Amino-acid biosynthesis; L-methionine biosynthesis via de novo pathway; L-homoserine from L-aspartate: step 3/3.</text>
</comment>
<keyword evidence="11 29" id="KW-0808">Transferase</keyword>
<dbReference type="InterPro" id="IPR054352">
    <property type="entry name" value="ACT_Aspartokinase"/>
</dbReference>
<keyword evidence="23" id="KW-0486">Methionine biosynthesis</keyword>
<feature type="domain" description="ACT" evidence="30">
    <location>
        <begin position="411"/>
        <end position="488"/>
    </location>
</feature>
<dbReference type="FunFam" id="3.40.50.720:FF:000083">
    <property type="entry name" value="Bifunctional aspartokinase/homoserine dehydrogenase"/>
    <property type="match status" value="1"/>
</dbReference>
<keyword evidence="10 29" id="KW-0028">Amino-acid biosynthesis</keyword>
<dbReference type="GO" id="GO:0046872">
    <property type="term" value="F:metal ion binding"/>
    <property type="evidence" value="ECO:0007669"/>
    <property type="project" value="UniProtKB-KW"/>
</dbReference>
<sequence length="830" mass="88500">MPSIAAVQDPSSLRTVVHKFGGTSVADAERYRHVAQLLLARDEDIQVTVVSAMKGVTDALIGLAELASGNRPEWRERWHELRARHRGAAVALLGEHAGPVLEWLDERFGKLEEILAALAVIGELPAEVLDRVQGLGEVCSARLLGEHLRACGEDCAVLDAREVLVVETSDLGVDVDWTISAQRLADWRQRHPQRRVVVTGFVARDHADRITTLGRNGSDYSGAIFAALYDAAELHIWTDVDGVLSADPRLVPEAVQLGALSYDEACELAYFGAKVVHPQTMAPAIERGLPIIIRNTFHPEHPGTRITAERETAGPVKGLTLSPDLAVLNLEGTGLIGVPGTAERVFAALRTARVSVVMISQGSSEHSICCVVRSVESQRARTALLTAFAHELAVGQVQRVQLTEGVSVLAAVGDGMAGQPGVAARLFESLGRARVNILAIAQGSSERNISVAIDSADASKALRAAHAGFWLSPQTFSVGVIGPGNVGGALIEQLRAAQPQLLGKANLDLRLRAIASSSRLLLDERGIGADWRERLAASPTPADLDRFTAHLTSAHLPHAVIVDCSASPQVAERYADWLAAGIHVVTPNKQAGAGPMPRLQAIRAAADASGARFRYEATVGAGLPVISTLRDLLDTGDAVISVEGIFSGTLAWLFNRFDGSVPFSQLVSEARGMGYTEPDPRDDLSGTDVARKLVILAREAGRNLNLEDVEVESLVPESLRQASVDDFMSRLPEVDAAFAERLQCAHAAGNVLRYVARLDAQGRASVGLVELPRAHAFANLRLTDNIVQFTTRRYCDNPLIVQGPGAGPEVTAAGVFADVLRVAAGQGAKL</sequence>
<gene>
    <name evidence="31" type="ORF">SAMN06296416_101153</name>
</gene>
<dbReference type="FunFam" id="3.40.1160.10:FF:000017">
    <property type="entry name" value="Bifunctional aspartokinase/homoserine dehydrogenase"/>
    <property type="match status" value="1"/>
</dbReference>
<dbReference type="GO" id="GO:0004072">
    <property type="term" value="F:aspartate kinase activity"/>
    <property type="evidence" value="ECO:0007669"/>
    <property type="project" value="UniProtKB-UniRule"/>
</dbReference>
<evidence type="ECO:0000256" key="7">
    <source>
        <dbReference type="ARBA" id="ARBA00007952"/>
    </source>
</evidence>
<dbReference type="InterPro" id="IPR036393">
    <property type="entry name" value="AceGlu_kinase-like_sf"/>
</dbReference>
<keyword evidence="12" id="KW-0791">Threonine biosynthesis</keyword>
<evidence type="ECO:0000256" key="13">
    <source>
        <dbReference type="ARBA" id="ARBA00022723"/>
    </source>
</evidence>
<dbReference type="InterPro" id="IPR001341">
    <property type="entry name" value="Asp_kinase"/>
</dbReference>
<dbReference type="SUPFAM" id="SSF55347">
    <property type="entry name" value="Glyceraldehyde-3-phosphate dehydrogenase-like, C-terminal domain"/>
    <property type="match status" value="1"/>
</dbReference>
<dbReference type="FunFam" id="3.30.2130.10:FF:000006">
    <property type="entry name" value="Bifunctional aspartokinase/homoserine dehydrogenase"/>
    <property type="match status" value="1"/>
</dbReference>
<dbReference type="PROSITE" id="PS00324">
    <property type="entry name" value="ASPARTOKINASE"/>
    <property type="match status" value="1"/>
</dbReference>
<evidence type="ECO:0000256" key="1">
    <source>
        <dbReference type="ARBA" id="ARBA00001920"/>
    </source>
</evidence>
<evidence type="ECO:0000256" key="3">
    <source>
        <dbReference type="ARBA" id="ARBA00004986"/>
    </source>
</evidence>
<comment type="function">
    <text evidence="25">Bifunctional aspartate kinase and homoserine dehydrogenase that catalyzes the first and the third steps toward the synthesis of lysine, methionine and threonine from aspartate.</text>
</comment>
<evidence type="ECO:0000256" key="24">
    <source>
        <dbReference type="ARBA" id="ARBA00023268"/>
    </source>
</evidence>
<dbReference type="SUPFAM" id="SSF53633">
    <property type="entry name" value="Carbamate kinase-like"/>
    <property type="match status" value="1"/>
</dbReference>
<dbReference type="GO" id="GO:0050661">
    <property type="term" value="F:NADP binding"/>
    <property type="evidence" value="ECO:0007669"/>
    <property type="project" value="UniProtKB-UniRule"/>
</dbReference>
<comment type="pathway">
    <text evidence="2 29">Amino-acid biosynthesis; L-lysine biosynthesis via DAP pathway; (S)-tetrahydrodipicolinate from L-aspartate: step 1/4.</text>
</comment>
<dbReference type="OrthoDB" id="9802241at2"/>
<dbReference type="GO" id="GO:0009086">
    <property type="term" value="P:methionine biosynthetic process"/>
    <property type="evidence" value="ECO:0007669"/>
    <property type="project" value="UniProtKB-KW"/>
</dbReference>
<dbReference type="InterPro" id="IPR019811">
    <property type="entry name" value="HDH_CS"/>
</dbReference>
<comment type="cofactor">
    <cofactor evidence="1">
        <name>a metal cation</name>
        <dbReference type="ChEBI" id="CHEBI:25213"/>
    </cofactor>
</comment>
<dbReference type="NCBIfam" id="NF006959">
    <property type="entry name" value="PRK09436.1"/>
    <property type="match status" value="1"/>
</dbReference>
<name>A0A286CVS3_9GAMM</name>
<dbReference type="PROSITE" id="PS01042">
    <property type="entry name" value="HOMOSER_DHGENASE"/>
    <property type="match status" value="1"/>
</dbReference>
<evidence type="ECO:0000256" key="8">
    <source>
        <dbReference type="ARBA" id="ARBA00010046"/>
    </source>
</evidence>
<dbReference type="Pfam" id="PF00742">
    <property type="entry name" value="Homoserine_dh"/>
    <property type="match status" value="1"/>
</dbReference>
<comment type="pathway">
    <text evidence="4 29">Amino-acid biosynthesis; L-threonine biosynthesis; L-threonine from L-aspartate: step 3/5.</text>
</comment>
<dbReference type="NCBIfam" id="NF007003">
    <property type="entry name" value="PRK09466.1"/>
    <property type="match status" value="1"/>
</dbReference>
<dbReference type="AlphaFoldDB" id="A0A286CVS3"/>
<accession>A0A286CVS3</accession>
<dbReference type="InterPro" id="IPR001048">
    <property type="entry name" value="Asp/Glu/Uridylate_kinase"/>
</dbReference>
<evidence type="ECO:0000256" key="28">
    <source>
        <dbReference type="ARBA" id="ARBA00049031"/>
    </source>
</evidence>
<dbReference type="Gene3D" id="3.30.2130.10">
    <property type="entry name" value="VC0802-like"/>
    <property type="match status" value="1"/>
</dbReference>
<dbReference type="Pfam" id="PF03447">
    <property type="entry name" value="NAD_binding_3"/>
    <property type="match status" value="1"/>
</dbReference>
<dbReference type="GO" id="GO:0009089">
    <property type="term" value="P:lysine biosynthetic process via diaminopimelate"/>
    <property type="evidence" value="ECO:0007669"/>
    <property type="project" value="UniProtKB-UniRule"/>
</dbReference>
<dbReference type="GO" id="GO:0005524">
    <property type="term" value="F:ATP binding"/>
    <property type="evidence" value="ECO:0007669"/>
    <property type="project" value="UniProtKB-UniRule"/>
</dbReference>
<keyword evidence="17 29" id="KW-0067">ATP-binding</keyword>
<dbReference type="CDD" id="cd04921">
    <property type="entry name" value="ACT_AKi-HSDH-ThrA-like_1"/>
    <property type="match status" value="1"/>
</dbReference>
<evidence type="ECO:0000256" key="16">
    <source>
        <dbReference type="ARBA" id="ARBA00022777"/>
    </source>
</evidence>
<evidence type="ECO:0000313" key="31">
    <source>
        <dbReference type="EMBL" id="SOD50499.1"/>
    </source>
</evidence>
<organism evidence="31 32">
    <name type="scientific">Pseudoxanthomonas wuyuanensis</name>
    <dbReference type="NCBI Taxonomy" id="1073196"/>
    <lineage>
        <taxon>Bacteria</taxon>
        <taxon>Pseudomonadati</taxon>
        <taxon>Pseudomonadota</taxon>
        <taxon>Gammaproteobacteria</taxon>
        <taxon>Lysobacterales</taxon>
        <taxon>Lysobacteraceae</taxon>
        <taxon>Pseudoxanthomonas</taxon>
    </lineage>
</organism>
<evidence type="ECO:0000256" key="23">
    <source>
        <dbReference type="ARBA" id="ARBA00023167"/>
    </source>
</evidence>
<dbReference type="EMBL" id="OCND01000001">
    <property type="protein sequence ID" value="SOD50499.1"/>
    <property type="molecule type" value="Genomic_DNA"/>
</dbReference>
<dbReference type="UniPathway" id="UPA00050">
    <property type="reaction ID" value="UER00063"/>
</dbReference>
<dbReference type="InterPro" id="IPR018042">
    <property type="entry name" value="Aspartate_kinase_CS"/>
</dbReference>
<evidence type="ECO:0000256" key="9">
    <source>
        <dbReference type="ARBA" id="ARBA00011881"/>
    </source>
</evidence>
<evidence type="ECO:0000256" key="6">
    <source>
        <dbReference type="ARBA" id="ARBA00005139"/>
    </source>
</evidence>
<dbReference type="Gene3D" id="3.40.50.720">
    <property type="entry name" value="NAD(P)-binding Rossmann-like Domain"/>
    <property type="match status" value="1"/>
</dbReference>
<comment type="similarity">
    <text evidence="8 29">In the N-terminal section; belongs to the aspartokinase family.</text>
</comment>
<comment type="subunit">
    <text evidence="9 29">Homotetramer.</text>
</comment>
<dbReference type="Proteomes" id="UP000219374">
    <property type="component" value="Unassembled WGS sequence"/>
</dbReference>